<dbReference type="RefSeq" id="WP_153834910.1">
    <property type="nucleotide sequence ID" value="NZ_JBHUMW010000094.1"/>
</dbReference>
<evidence type="ECO:0000313" key="2">
    <source>
        <dbReference type="EMBL" id="MRI66151.1"/>
    </source>
</evidence>
<sequence length="184" mass="21231">MKKVLLVFGSLTFIVLLSVACQQQQMIAPADYEDYNTVMEDYFLAYVEEDLYTMKQYLPEDIIEQNIGLKQAEEGDGAKKPDMKENMGVNYSIKGFDYFHEDYDEIYYSIEYYNYKRDGKESLVFGVKKENDDYKVFSAFGHGGIGGSHVTDFNNGDYFNPSNIKEVMSENPDNTFVVKEYPEG</sequence>
<evidence type="ECO:0000256" key="1">
    <source>
        <dbReference type="SAM" id="SignalP"/>
    </source>
</evidence>
<feature type="chain" id="PRO_5038546885" description="DUF5104 domain-containing protein" evidence="1">
    <location>
        <begin position="21"/>
        <end position="184"/>
    </location>
</feature>
<comment type="caution">
    <text evidence="2">The sequence shown here is derived from an EMBL/GenBank/DDBJ whole genome shotgun (WGS) entry which is preliminary data.</text>
</comment>
<gene>
    <name evidence="2" type="ORF">GH885_07300</name>
</gene>
<keyword evidence="1" id="KW-0732">Signal</keyword>
<name>A0A6N7QZ41_9BACI</name>
<organism evidence="2 3">
    <name type="scientific">Gracilibacillus thailandensis</name>
    <dbReference type="NCBI Taxonomy" id="563735"/>
    <lineage>
        <taxon>Bacteria</taxon>
        <taxon>Bacillati</taxon>
        <taxon>Bacillota</taxon>
        <taxon>Bacilli</taxon>
        <taxon>Bacillales</taxon>
        <taxon>Bacillaceae</taxon>
        <taxon>Gracilibacillus</taxon>
    </lineage>
</organism>
<dbReference type="PROSITE" id="PS51257">
    <property type="entry name" value="PROKAR_LIPOPROTEIN"/>
    <property type="match status" value="1"/>
</dbReference>
<dbReference type="Proteomes" id="UP000435187">
    <property type="component" value="Unassembled WGS sequence"/>
</dbReference>
<proteinExistence type="predicted"/>
<evidence type="ECO:0000313" key="3">
    <source>
        <dbReference type="Proteomes" id="UP000435187"/>
    </source>
</evidence>
<keyword evidence="3" id="KW-1185">Reference proteome</keyword>
<dbReference type="AlphaFoldDB" id="A0A6N7QZ41"/>
<dbReference type="EMBL" id="WJEE01000012">
    <property type="protein sequence ID" value="MRI66151.1"/>
    <property type="molecule type" value="Genomic_DNA"/>
</dbReference>
<reference evidence="2 3" key="1">
    <citation type="submission" date="2019-10" db="EMBL/GenBank/DDBJ databases">
        <title>Gracilibacillus salitolerans sp. nov., a moderate halophile isolated from a saline soil in northwest China.</title>
        <authorList>
            <person name="Gan L."/>
        </authorList>
    </citation>
    <scope>NUCLEOTIDE SEQUENCE [LARGE SCALE GENOMIC DNA]</scope>
    <source>
        <strain evidence="2 3">TP2-8</strain>
    </source>
</reference>
<feature type="signal peptide" evidence="1">
    <location>
        <begin position="1"/>
        <end position="20"/>
    </location>
</feature>
<protein>
    <recommendedName>
        <fullName evidence="4">DUF5104 domain-containing protein</fullName>
    </recommendedName>
</protein>
<accession>A0A6N7QZ41</accession>
<evidence type="ECO:0008006" key="4">
    <source>
        <dbReference type="Google" id="ProtNLM"/>
    </source>
</evidence>